<dbReference type="Proteomes" id="UP000737555">
    <property type="component" value="Unassembled WGS sequence"/>
</dbReference>
<evidence type="ECO:0000313" key="4">
    <source>
        <dbReference type="Proteomes" id="UP000069850"/>
    </source>
</evidence>
<dbReference type="GO" id="GO:0004519">
    <property type="term" value="F:endonuclease activity"/>
    <property type="evidence" value="ECO:0007669"/>
    <property type="project" value="UniProtKB-KW"/>
</dbReference>
<reference evidence="3" key="2">
    <citation type="submission" date="2020-05" db="EMBL/GenBank/DDBJ databases">
        <title>The first insight into the ecology of ammonia-tolerant syntrophic propionate oxidizing bacteria.</title>
        <authorList>
            <person name="Singh A."/>
            <person name="Schnurer A."/>
            <person name="Westerholm M."/>
        </authorList>
    </citation>
    <scope>NUCLEOTIDE SEQUENCE</scope>
    <source>
        <strain evidence="3">MAG54</strain>
    </source>
</reference>
<name>A0A0X3BIV0_9EURY</name>
<dbReference type="Gene3D" id="1.10.30.50">
    <property type="match status" value="1"/>
</dbReference>
<dbReference type="AlphaFoldDB" id="A0A0X3BIV0"/>
<proteinExistence type="predicted"/>
<dbReference type="RefSeq" id="WP_062261940.1">
    <property type="nucleotide sequence ID" value="NZ_DAIMMY010000028.1"/>
</dbReference>
<keyword evidence="3" id="KW-0255">Endonuclease</keyword>
<dbReference type="GO" id="GO:0008270">
    <property type="term" value="F:zinc ion binding"/>
    <property type="evidence" value="ECO:0007669"/>
    <property type="project" value="InterPro"/>
</dbReference>
<dbReference type="KEGG" id="mema:MMAB1_0664"/>
<dbReference type="Proteomes" id="UP000069850">
    <property type="component" value="Chromosome 1"/>
</dbReference>
<dbReference type="CDD" id="cd00085">
    <property type="entry name" value="HNHc"/>
    <property type="match status" value="1"/>
</dbReference>
<dbReference type="GO" id="GO:0003676">
    <property type="term" value="F:nucleic acid binding"/>
    <property type="evidence" value="ECO:0007669"/>
    <property type="project" value="InterPro"/>
</dbReference>
<evidence type="ECO:0000313" key="3">
    <source>
        <dbReference type="EMBL" id="NQS78758.1"/>
    </source>
</evidence>
<dbReference type="EMBL" id="LT158599">
    <property type="protein sequence ID" value="CVK31881.1"/>
    <property type="molecule type" value="Genomic_DNA"/>
</dbReference>
<protein>
    <submittedName>
        <fullName evidence="3">HNH endonuclease</fullName>
    </submittedName>
</protein>
<dbReference type="InterPro" id="IPR002711">
    <property type="entry name" value="HNH"/>
</dbReference>
<dbReference type="SMART" id="SM00507">
    <property type="entry name" value="HNHc"/>
    <property type="match status" value="1"/>
</dbReference>
<sequence>MGMEHGAPQEVHIPGAYITDEVMRIVLERQCHRCAGCNAPLTAGSTHFDLRQPVIRGGAHTIGNFQALCPFCHRNLMRRFRERFARMNRS</sequence>
<dbReference type="Pfam" id="PF01844">
    <property type="entry name" value="HNH"/>
    <property type="match status" value="1"/>
</dbReference>
<evidence type="ECO:0000259" key="1">
    <source>
        <dbReference type="SMART" id="SM00507"/>
    </source>
</evidence>
<reference evidence="2 4" key="1">
    <citation type="submission" date="2016-01" db="EMBL/GenBank/DDBJ databases">
        <authorList>
            <person name="Manzoor S."/>
        </authorList>
    </citation>
    <scope>NUCLEOTIDE SEQUENCE [LARGE SCALE GENOMIC DNA]</scope>
    <source>
        <strain evidence="2">Methanoculleus sp MAB1</strain>
    </source>
</reference>
<keyword evidence="3" id="KW-0378">Hydrolase</keyword>
<keyword evidence="3" id="KW-0540">Nuclease</keyword>
<accession>A0A0X3BIV0</accession>
<gene>
    <name evidence="3" type="ORF">HQQ74_08685</name>
    <name evidence="2" type="ORF">MMAB1_0664</name>
</gene>
<dbReference type="GeneID" id="27136692"/>
<dbReference type="InterPro" id="IPR003615">
    <property type="entry name" value="HNH_nuc"/>
</dbReference>
<feature type="domain" description="HNH nuclease" evidence="1">
    <location>
        <begin position="21"/>
        <end position="74"/>
    </location>
</feature>
<dbReference type="EMBL" id="JABMJE010000138">
    <property type="protein sequence ID" value="NQS78758.1"/>
    <property type="molecule type" value="Genomic_DNA"/>
</dbReference>
<evidence type="ECO:0000313" key="2">
    <source>
        <dbReference type="EMBL" id="CVK31881.1"/>
    </source>
</evidence>
<organism evidence="2 4">
    <name type="scientific">Methanoculleus bourgensis</name>
    <dbReference type="NCBI Taxonomy" id="83986"/>
    <lineage>
        <taxon>Archaea</taxon>
        <taxon>Methanobacteriati</taxon>
        <taxon>Methanobacteriota</taxon>
        <taxon>Stenosarchaea group</taxon>
        <taxon>Methanomicrobia</taxon>
        <taxon>Methanomicrobiales</taxon>
        <taxon>Methanomicrobiaceae</taxon>
        <taxon>Methanoculleus</taxon>
    </lineage>
</organism>
<dbReference type="OrthoDB" id="11472at2157"/>